<dbReference type="AlphaFoldDB" id="A0A8A0RQQ1"/>
<dbReference type="Pfam" id="PF14209">
    <property type="entry name" value="DUF4321"/>
    <property type="match status" value="1"/>
</dbReference>
<evidence type="ECO:0000313" key="2">
    <source>
        <dbReference type="EMBL" id="QSQ09526.1"/>
    </source>
</evidence>
<proteinExistence type="predicted"/>
<accession>A0A8A0RQQ1</accession>
<protein>
    <recommendedName>
        <fullName evidence="4">DUF4321 domain-containing protein</fullName>
    </recommendedName>
</protein>
<sequence length="83" mass="8836">MRGRGNKSPWILIILLVAGLIIGGLIGDLLKGYVPILDYTKSIGLNPTELNLGVISITFGFLVKMNLAALIGLVLAMIIFKGV</sequence>
<evidence type="ECO:0000313" key="3">
    <source>
        <dbReference type="Proteomes" id="UP000662904"/>
    </source>
</evidence>
<reference evidence="2" key="1">
    <citation type="submission" date="2020-07" db="EMBL/GenBank/DDBJ databases">
        <title>Koleobacter methoxysyntrophicus gen. nov., sp. nov., a novel anaerobic bacterium isolated from deep subsurface oil field and proposal of Koleobacterales ord. nov. in the phylum Firmicutes.</title>
        <authorList>
            <person name="Sakamoto S."/>
            <person name="Tamaki H."/>
        </authorList>
    </citation>
    <scope>NUCLEOTIDE SEQUENCE</scope>
    <source>
        <strain evidence="2">NRmbB1</strain>
    </source>
</reference>
<organism evidence="2 3">
    <name type="scientific">Koleobacter methoxysyntrophicus</name>
    <dbReference type="NCBI Taxonomy" id="2751313"/>
    <lineage>
        <taxon>Bacteria</taxon>
        <taxon>Bacillati</taxon>
        <taxon>Bacillota</taxon>
        <taxon>Clostridia</taxon>
        <taxon>Koleobacterales</taxon>
        <taxon>Koleobacteraceae</taxon>
        <taxon>Koleobacter</taxon>
    </lineage>
</organism>
<keyword evidence="1" id="KW-0812">Transmembrane</keyword>
<dbReference type="Proteomes" id="UP000662904">
    <property type="component" value="Chromosome"/>
</dbReference>
<dbReference type="InterPro" id="IPR025470">
    <property type="entry name" value="DUF4321"/>
</dbReference>
<name>A0A8A0RQQ1_9FIRM</name>
<keyword evidence="3" id="KW-1185">Reference proteome</keyword>
<feature type="transmembrane region" description="Helical" evidence="1">
    <location>
        <begin position="12"/>
        <end position="34"/>
    </location>
</feature>
<keyword evidence="1" id="KW-1133">Transmembrane helix</keyword>
<gene>
    <name evidence="2" type="ORF">H0A61_01897</name>
</gene>
<feature type="transmembrane region" description="Helical" evidence="1">
    <location>
        <begin position="54"/>
        <end position="80"/>
    </location>
</feature>
<dbReference type="RefSeq" id="WP_206706881.1">
    <property type="nucleotide sequence ID" value="NZ_CP059066.1"/>
</dbReference>
<evidence type="ECO:0000256" key="1">
    <source>
        <dbReference type="SAM" id="Phobius"/>
    </source>
</evidence>
<evidence type="ECO:0008006" key="4">
    <source>
        <dbReference type="Google" id="ProtNLM"/>
    </source>
</evidence>
<keyword evidence="1" id="KW-0472">Membrane</keyword>
<dbReference type="KEGG" id="kme:H0A61_01897"/>
<dbReference type="EMBL" id="CP059066">
    <property type="protein sequence ID" value="QSQ09526.1"/>
    <property type="molecule type" value="Genomic_DNA"/>
</dbReference>